<comment type="caution">
    <text evidence="2">The sequence shown here is derived from an EMBL/GenBank/DDBJ whole genome shotgun (WGS) entry which is preliminary data.</text>
</comment>
<evidence type="ECO:0000313" key="3">
    <source>
        <dbReference type="Proteomes" id="UP001519460"/>
    </source>
</evidence>
<dbReference type="EMBL" id="JACVVK020000201">
    <property type="protein sequence ID" value="KAK7485009.1"/>
    <property type="molecule type" value="Genomic_DNA"/>
</dbReference>
<keyword evidence="3" id="KW-1185">Reference proteome</keyword>
<name>A0ABD0KD35_9CAEN</name>
<proteinExistence type="predicted"/>
<reference evidence="2 3" key="1">
    <citation type="journal article" date="2023" name="Sci. Data">
        <title>Genome assembly of the Korean intertidal mud-creeper Batillaria attramentaria.</title>
        <authorList>
            <person name="Patra A.K."/>
            <person name="Ho P.T."/>
            <person name="Jun S."/>
            <person name="Lee S.J."/>
            <person name="Kim Y."/>
            <person name="Won Y.J."/>
        </authorList>
    </citation>
    <scope>NUCLEOTIDE SEQUENCE [LARGE SCALE GENOMIC DNA]</scope>
    <source>
        <strain evidence="2">Wonlab-2016</strain>
    </source>
</reference>
<accession>A0ABD0KD35</accession>
<sequence>MLLSATRGAAQPLSLSVTQRRTPGAMTSQSRQRLARPHTLTRVDSWRASAGSELSVGKLVIVLPYRVLSPVIPEVILRCPWDNRLSTS</sequence>
<evidence type="ECO:0000256" key="1">
    <source>
        <dbReference type="SAM" id="MobiDB-lite"/>
    </source>
</evidence>
<gene>
    <name evidence="2" type="ORF">BaRGS_00023787</name>
</gene>
<feature type="region of interest" description="Disordered" evidence="1">
    <location>
        <begin position="1"/>
        <end position="36"/>
    </location>
</feature>
<organism evidence="2 3">
    <name type="scientific">Batillaria attramentaria</name>
    <dbReference type="NCBI Taxonomy" id="370345"/>
    <lineage>
        <taxon>Eukaryota</taxon>
        <taxon>Metazoa</taxon>
        <taxon>Spiralia</taxon>
        <taxon>Lophotrochozoa</taxon>
        <taxon>Mollusca</taxon>
        <taxon>Gastropoda</taxon>
        <taxon>Caenogastropoda</taxon>
        <taxon>Sorbeoconcha</taxon>
        <taxon>Cerithioidea</taxon>
        <taxon>Batillariidae</taxon>
        <taxon>Batillaria</taxon>
    </lineage>
</organism>
<dbReference type="AlphaFoldDB" id="A0ABD0KD35"/>
<dbReference type="Proteomes" id="UP001519460">
    <property type="component" value="Unassembled WGS sequence"/>
</dbReference>
<evidence type="ECO:0000313" key="2">
    <source>
        <dbReference type="EMBL" id="KAK7485009.1"/>
    </source>
</evidence>
<feature type="compositionally biased region" description="Polar residues" evidence="1">
    <location>
        <begin position="13"/>
        <end position="32"/>
    </location>
</feature>
<protein>
    <submittedName>
        <fullName evidence="2">Uncharacterized protein</fullName>
    </submittedName>
</protein>